<keyword evidence="5 10" id="KW-0808">Transferase</keyword>
<evidence type="ECO:0000259" key="13">
    <source>
        <dbReference type="Pfam" id="PF02768"/>
    </source>
</evidence>
<dbReference type="SMART" id="SM00480">
    <property type="entry name" value="POL3Bc"/>
    <property type="match status" value="1"/>
</dbReference>
<dbReference type="InterPro" id="IPR046938">
    <property type="entry name" value="DNA_clamp_sf"/>
</dbReference>
<keyword evidence="4 10" id="KW-0963">Cytoplasm</keyword>
<evidence type="ECO:0000256" key="5">
    <source>
        <dbReference type="ARBA" id="ARBA00022679"/>
    </source>
</evidence>
<comment type="subunit">
    <text evidence="10">Forms a ring-shaped head-to-tail homodimer around DNA.</text>
</comment>
<reference evidence="15" key="1">
    <citation type="submission" date="2017-06" db="EMBL/GenBank/DDBJ databases">
        <title>Genome analysis of Fimbriiglobus ruber SP5, the first member of the order Planctomycetales with confirmed chitinolytic capability.</title>
        <authorList>
            <person name="Ravin N.V."/>
            <person name="Rakitin A.L."/>
            <person name="Ivanova A.A."/>
            <person name="Beletsky A.V."/>
            <person name="Kulichevskaya I.S."/>
            <person name="Mardanov A.V."/>
            <person name="Dedysh S.N."/>
        </authorList>
    </citation>
    <scope>NUCLEOTIDE SEQUENCE [LARGE SCALE GENOMIC DNA]</scope>
    <source>
        <strain evidence="15">SP5</strain>
    </source>
</reference>
<dbReference type="Proteomes" id="UP000214646">
    <property type="component" value="Unassembled WGS sequence"/>
</dbReference>
<dbReference type="InterPro" id="IPR022637">
    <property type="entry name" value="DNA_polIII_beta_cen"/>
</dbReference>
<name>A0A225E5L2_9BACT</name>
<evidence type="ECO:0000256" key="4">
    <source>
        <dbReference type="ARBA" id="ARBA00022490"/>
    </source>
</evidence>
<dbReference type="GO" id="GO:0008408">
    <property type="term" value="F:3'-5' exonuclease activity"/>
    <property type="evidence" value="ECO:0007669"/>
    <property type="project" value="InterPro"/>
</dbReference>
<evidence type="ECO:0000259" key="11">
    <source>
        <dbReference type="Pfam" id="PF00712"/>
    </source>
</evidence>
<dbReference type="PANTHER" id="PTHR30478">
    <property type="entry name" value="DNA POLYMERASE III SUBUNIT BETA"/>
    <property type="match status" value="1"/>
</dbReference>
<evidence type="ECO:0000256" key="1">
    <source>
        <dbReference type="ARBA" id="ARBA00004496"/>
    </source>
</evidence>
<evidence type="ECO:0000259" key="12">
    <source>
        <dbReference type="Pfam" id="PF02767"/>
    </source>
</evidence>
<feature type="domain" description="DNA polymerase III beta sliding clamp N-terminal" evidence="11">
    <location>
        <begin position="1"/>
        <end position="119"/>
    </location>
</feature>
<dbReference type="SUPFAM" id="SSF55979">
    <property type="entry name" value="DNA clamp"/>
    <property type="match status" value="3"/>
</dbReference>
<dbReference type="Pfam" id="PF02768">
    <property type="entry name" value="DNA_pol3_beta_3"/>
    <property type="match status" value="1"/>
</dbReference>
<dbReference type="Gene3D" id="3.10.150.10">
    <property type="entry name" value="DNA Polymerase III, subunit A, domain 2"/>
    <property type="match status" value="1"/>
</dbReference>
<dbReference type="NCBIfam" id="TIGR00663">
    <property type="entry name" value="dnan"/>
    <property type="match status" value="1"/>
</dbReference>
<accession>A0A225E5L2</accession>
<dbReference type="Gene3D" id="3.70.10.10">
    <property type="match status" value="1"/>
</dbReference>
<comment type="subcellular location">
    <subcellularLocation>
        <location evidence="1 10">Cytoplasm</location>
    </subcellularLocation>
</comment>
<evidence type="ECO:0000256" key="10">
    <source>
        <dbReference type="PIRNR" id="PIRNR000804"/>
    </source>
</evidence>
<keyword evidence="15" id="KW-1185">Reference proteome</keyword>
<organism evidence="14 15">
    <name type="scientific">Fimbriiglobus ruber</name>
    <dbReference type="NCBI Taxonomy" id="1908690"/>
    <lineage>
        <taxon>Bacteria</taxon>
        <taxon>Pseudomonadati</taxon>
        <taxon>Planctomycetota</taxon>
        <taxon>Planctomycetia</taxon>
        <taxon>Gemmatales</taxon>
        <taxon>Gemmataceae</taxon>
        <taxon>Fimbriiglobus</taxon>
    </lineage>
</organism>
<keyword evidence="9" id="KW-0238">DNA-binding</keyword>
<evidence type="ECO:0000256" key="3">
    <source>
        <dbReference type="ARBA" id="ARBA00021035"/>
    </source>
</evidence>
<gene>
    <name evidence="14" type="ORF">FRUB_01727</name>
</gene>
<dbReference type="Pfam" id="PF02767">
    <property type="entry name" value="DNA_pol3_beta_2"/>
    <property type="match status" value="1"/>
</dbReference>
<dbReference type="GO" id="GO:0003677">
    <property type="term" value="F:DNA binding"/>
    <property type="evidence" value="ECO:0007669"/>
    <property type="project" value="UniProtKB-UniRule"/>
</dbReference>
<dbReference type="OrthoDB" id="8421503at2"/>
<keyword evidence="7 10" id="KW-0235">DNA replication</keyword>
<dbReference type="RefSeq" id="WP_088253130.1">
    <property type="nucleotide sequence ID" value="NZ_NIDE01000002.1"/>
</dbReference>
<comment type="caution">
    <text evidence="14">The sequence shown here is derived from an EMBL/GenBank/DDBJ whole genome shotgun (WGS) entry which is preliminary data.</text>
</comment>
<sequence length="371" mass="40534">MKVTCQRDALLTACQLVTAAVAARTTKPILSNIKAIAQDDALTLMATDLEVGIRYELRGARVGRAGAAILPPVRLASILKETTDAEITIDAGEETTLIRLSTGRFELPNGSPDEFPDIPSFDNSGNYHEITAGVLRTMIKRTAFAADKKESTRFAVTGVLWEAEEGKARLVATDTKRLALCEGKADVHGAVDPKGQSHLVPLKTVQLLERNLTDDGEIVRIVLKPNEAMFQTERALIHTRLVEGRFPPYRNIIPKKLDVKLPVAVADLLARVRQAAIMVDEETKRVDFHFEPGKVTLTARGQDVGSSEVTMALPDYQGAEVDIAFDPSYLVEMLRAIEGEPTAVLEMTDGTRPALFRVGESYLYLVMPLAG</sequence>
<evidence type="ECO:0000256" key="9">
    <source>
        <dbReference type="ARBA" id="ARBA00023125"/>
    </source>
</evidence>
<evidence type="ECO:0000256" key="7">
    <source>
        <dbReference type="ARBA" id="ARBA00022705"/>
    </source>
</evidence>
<dbReference type="InterPro" id="IPR022634">
    <property type="entry name" value="DNA_polIII_beta_N"/>
</dbReference>
<feature type="domain" description="DNA polymerase III beta sliding clamp central" evidence="12">
    <location>
        <begin position="130"/>
        <end position="247"/>
    </location>
</feature>
<evidence type="ECO:0000313" key="15">
    <source>
        <dbReference type="Proteomes" id="UP000214646"/>
    </source>
</evidence>
<dbReference type="InterPro" id="IPR001001">
    <property type="entry name" value="DNA_polIII_beta"/>
</dbReference>
<dbReference type="GO" id="GO:0009360">
    <property type="term" value="C:DNA polymerase III complex"/>
    <property type="evidence" value="ECO:0007669"/>
    <property type="project" value="InterPro"/>
</dbReference>
<feature type="domain" description="DNA polymerase III beta sliding clamp C-terminal" evidence="13">
    <location>
        <begin position="250"/>
        <end position="358"/>
    </location>
</feature>
<dbReference type="CDD" id="cd00140">
    <property type="entry name" value="beta_clamp"/>
    <property type="match status" value="1"/>
</dbReference>
<dbReference type="GO" id="GO:0005737">
    <property type="term" value="C:cytoplasm"/>
    <property type="evidence" value="ECO:0007669"/>
    <property type="project" value="UniProtKB-SubCell"/>
</dbReference>
<dbReference type="EMBL" id="NIDE01000002">
    <property type="protein sequence ID" value="OWK45396.1"/>
    <property type="molecule type" value="Genomic_DNA"/>
</dbReference>
<dbReference type="AlphaFoldDB" id="A0A225E5L2"/>
<evidence type="ECO:0000256" key="2">
    <source>
        <dbReference type="ARBA" id="ARBA00010752"/>
    </source>
</evidence>
<keyword evidence="6 10" id="KW-0548">Nucleotidyltransferase</keyword>
<comment type="function">
    <text evidence="10">Confers DNA tethering and processivity to DNA polymerases and other proteins. Acts as a clamp, forming a ring around DNA (a reaction catalyzed by the clamp-loading complex) which diffuses in an ATP-independent manner freely and bidirectionally along dsDNA. Initially characterized for its ability to contact the catalytic subunit of DNA polymerase III (Pol III), a complex, multichain enzyme responsible for most of the replicative synthesis in bacteria; Pol III exhibits 3'-5' exonuclease proofreading activity. The beta chain is required for initiation of replication as well as for processivity of DNA replication.</text>
</comment>
<dbReference type="PANTHER" id="PTHR30478:SF0">
    <property type="entry name" value="BETA SLIDING CLAMP"/>
    <property type="match status" value="1"/>
</dbReference>
<dbReference type="InterPro" id="IPR022635">
    <property type="entry name" value="DNA_polIII_beta_C"/>
</dbReference>
<comment type="similarity">
    <text evidence="2 10">Belongs to the beta sliding clamp family.</text>
</comment>
<evidence type="ECO:0000313" key="14">
    <source>
        <dbReference type="EMBL" id="OWK45396.1"/>
    </source>
</evidence>
<evidence type="ECO:0000256" key="8">
    <source>
        <dbReference type="ARBA" id="ARBA00022932"/>
    </source>
</evidence>
<dbReference type="GO" id="GO:0006271">
    <property type="term" value="P:DNA strand elongation involved in DNA replication"/>
    <property type="evidence" value="ECO:0007669"/>
    <property type="project" value="TreeGrafter"/>
</dbReference>
<dbReference type="PIRSF" id="PIRSF000804">
    <property type="entry name" value="DNA_pol_III_b"/>
    <property type="match status" value="1"/>
</dbReference>
<evidence type="ECO:0000256" key="6">
    <source>
        <dbReference type="ARBA" id="ARBA00022695"/>
    </source>
</evidence>
<dbReference type="GO" id="GO:0003887">
    <property type="term" value="F:DNA-directed DNA polymerase activity"/>
    <property type="evidence" value="ECO:0007669"/>
    <property type="project" value="UniProtKB-UniRule"/>
</dbReference>
<dbReference type="Pfam" id="PF00712">
    <property type="entry name" value="DNA_pol3_beta"/>
    <property type="match status" value="1"/>
</dbReference>
<proteinExistence type="inferred from homology"/>
<protein>
    <recommendedName>
        <fullName evidence="3 10">Beta sliding clamp</fullName>
    </recommendedName>
</protein>
<keyword evidence="8 10" id="KW-0239">DNA-directed DNA polymerase</keyword>